<keyword evidence="2 9" id="KW-0645">Protease</keyword>
<comment type="function">
    <text evidence="9">Catalyzes hydrolysis of the D-alanyl-D-alanine dipeptide.</text>
</comment>
<dbReference type="GO" id="GO:0008237">
    <property type="term" value="F:metallopeptidase activity"/>
    <property type="evidence" value="ECO:0007669"/>
    <property type="project" value="UniProtKB-KW"/>
</dbReference>
<dbReference type="KEGG" id="lha:LHA_0456"/>
<protein>
    <recommendedName>
        <fullName evidence="9">D-alanyl-D-alanine dipeptidase</fullName>
        <shortName evidence="9">D-Ala-D-Ala dipeptidase</shortName>
        <ecNumber evidence="9">3.4.13.22</ecNumber>
    </recommendedName>
</protein>
<comment type="similarity">
    <text evidence="9">Belongs to the peptidase M15D family.</text>
</comment>
<name>A0A0A8ULG0_LEGHA</name>
<evidence type="ECO:0000256" key="5">
    <source>
        <dbReference type="ARBA" id="ARBA00022833"/>
    </source>
</evidence>
<dbReference type="EC" id="3.4.13.22" evidence="9"/>
<dbReference type="RefSeq" id="WP_052673554.1">
    <property type="nucleotide sequence ID" value="NZ_LN681225.1"/>
</dbReference>
<dbReference type="GO" id="GO:0006508">
    <property type="term" value="P:proteolysis"/>
    <property type="evidence" value="ECO:0007669"/>
    <property type="project" value="UniProtKB-KW"/>
</dbReference>
<feature type="site" description="Transition state stabilizer" evidence="9">
    <location>
        <position position="70"/>
    </location>
</feature>
<dbReference type="STRING" id="449.LHA_0456"/>
<dbReference type="Proteomes" id="UP000032803">
    <property type="component" value="Chromosome I"/>
</dbReference>
<evidence type="ECO:0000256" key="6">
    <source>
        <dbReference type="ARBA" id="ARBA00022997"/>
    </source>
</evidence>
<dbReference type="GO" id="GO:0071555">
    <property type="term" value="P:cell wall organization"/>
    <property type="evidence" value="ECO:0007669"/>
    <property type="project" value="UniProtKB-KW"/>
</dbReference>
<accession>A0A0A8ULG0</accession>
<dbReference type="InterPro" id="IPR000755">
    <property type="entry name" value="A_A_dipeptidase"/>
</dbReference>
<evidence type="ECO:0000313" key="11">
    <source>
        <dbReference type="Proteomes" id="UP000032803"/>
    </source>
</evidence>
<sequence length="225" mass="25939">MHKQFLPSDYEVVEFTNQIHPRIKICPIYYAQGLSPYSTILGRRAVLEGLLKAVEVLPKTCGLLIWDVYRPREVQRKLFSWMSEEIRKKYAGLSEEEYQTEILKYVSPPASIGDSYCSPHLSGGAVDLTLYDVESIEILDMGTPFDECSEKAHRDYFALKSVLSSEEVAIQQRREWLRTAMEASGFTSYHYEWWHFDMGNIFWANVTGQEAVFGPLFGDAEWLSL</sequence>
<dbReference type="AlphaFoldDB" id="A0A0A8ULG0"/>
<organism evidence="10 11">
    <name type="scientific">Legionella hackeliae</name>
    <dbReference type="NCBI Taxonomy" id="449"/>
    <lineage>
        <taxon>Bacteria</taxon>
        <taxon>Pseudomonadati</taxon>
        <taxon>Pseudomonadota</taxon>
        <taxon>Gammaproteobacteria</taxon>
        <taxon>Legionellales</taxon>
        <taxon>Legionellaceae</taxon>
        <taxon>Legionella</taxon>
    </lineage>
</organism>
<evidence type="ECO:0000313" key="10">
    <source>
        <dbReference type="EMBL" id="CEK09558.1"/>
    </source>
</evidence>
<keyword evidence="4 9" id="KW-0378">Hydrolase</keyword>
<evidence type="ECO:0000256" key="4">
    <source>
        <dbReference type="ARBA" id="ARBA00022801"/>
    </source>
</evidence>
<evidence type="ECO:0000256" key="9">
    <source>
        <dbReference type="HAMAP-Rule" id="MF_01924"/>
    </source>
</evidence>
<keyword evidence="5 9" id="KW-0862">Zinc</keyword>
<dbReference type="HOGENOM" id="CLU_060744_2_2_6"/>
<dbReference type="Pfam" id="PF01427">
    <property type="entry name" value="Peptidase_M15"/>
    <property type="match status" value="1"/>
</dbReference>
<feature type="active site" description="Proton donor/acceptor" evidence="9">
    <location>
        <position position="192"/>
    </location>
</feature>
<dbReference type="GO" id="GO:0008270">
    <property type="term" value="F:zinc ion binding"/>
    <property type="evidence" value="ECO:0007669"/>
    <property type="project" value="UniProtKB-UniRule"/>
</dbReference>
<dbReference type="PANTHER" id="PTHR43126">
    <property type="entry name" value="D-ALANYL-D-ALANINE DIPEPTIDASE"/>
    <property type="match status" value="1"/>
</dbReference>
<feature type="binding site" evidence="9">
    <location>
        <position position="120"/>
    </location>
    <ligand>
        <name>Zn(2+)</name>
        <dbReference type="ChEBI" id="CHEBI:29105"/>
        <note>catalytic</note>
    </ligand>
</feature>
<evidence type="ECO:0000256" key="2">
    <source>
        <dbReference type="ARBA" id="ARBA00022670"/>
    </source>
</evidence>
<keyword evidence="8" id="KW-0961">Cell wall biogenesis/degradation</keyword>
<keyword evidence="6 9" id="KW-0224">Dipeptidase</keyword>
<dbReference type="EMBL" id="LN681225">
    <property type="protein sequence ID" value="CEK09558.1"/>
    <property type="molecule type" value="Genomic_DNA"/>
</dbReference>
<dbReference type="Gene3D" id="3.30.1380.10">
    <property type="match status" value="1"/>
</dbReference>
<comment type="cofactor">
    <cofactor evidence="9">
        <name>Zn(2+)</name>
        <dbReference type="ChEBI" id="CHEBI:29105"/>
    </cofactor>
    <text evidence="9">Binds 1 zinc ion per subunit.</text>
</comment>
<dbReference type="HAMAP" id="MF_01924">
    <property type="entry name" value="A_A_dipeptidase"/>
    <property type="match status" value="1"/>
</dbReference>
<dbReference type="PATRIC" id="fig|449.7.peg.356"/>
<evidence type="ECO:0000256" key="3">
    <source>
        <dbReference type="ARBA" id="ARBA00022723"/>
    </source>
</evidence>
<dbReference type="InterPro" id="IPR009045">
    <property type="entry name" value="Zn_M74/Hedgehog-like"/>
</dbReference>
<keyword evidence="3 9" id="KW-0479">Metal-binding</keyword>
<reference evidence="11" key="1">
    <citation type="submission" date="2014-09" db="EMBL/GenBank/DDBJ databases">
        <authorList>
            <person name="Gomez-Valero L."/>
        </authorList>
    </citation>
    <scope>NUCLEOTIDE SEQUENCE [LARGE SCALE GENOMIC DNA]</scope>
    <source>
        <strain evidence="11">ATCC35250</strain>
    </source>
</reference>
<evidence type="ECO:0000256" key="8">
    <source>
        <dbReference type="ARBA" id="ARBA00023316"/>
    </source>
</evidence>
<evidence type="ECO:0000256" key="7">
    <source>
        <dbReference type="ARBA" id="ARBA00023049"/>
    </source>
</evidence>
<proteinExistence type="inferred from homology"/>
<feature type="binding site" evidence="9">
    <location>
        <position position="127"/>
    </location>
    <ligand>
        <name>Zn(2+)</name>
        <dbReference type="ChEBI" id="CHEBI:29105"/>
        <note>catalytic</note>
    </ligand>
</feature>
<dbReference type="PANTHER" id="PTHR43126:SF2">
    <property type="entry name" value="D-ALANYL-D-ALANINE DIPEPTIDASE"/>
    <property type="match status" value="1"/>
</dbReference>
<dbReference type="OrthoDB" id="9801430at2"/>
<dbReference type="SUPFAM" id="SSF55166">
    <property type="entry name" value="Hedgehog/DD-peptidase"/>
    <property type="match status" value="1"/>
</dbReference>
<keyword evidence="7 9" id="KW-0482">Metalloprotease</keyword>
<evidence type="ECO:0000256" key="1">
    <source>
        <dbReference type="ARBA" id="ARBA00001362"/>
    </source>
</evidence>
<keyword evidence="11" id="KW-1185">Reference proteome</keyword>
<comment type="catalytic activity">
    <reaction evidence="1 9">
        <text>D-alanyl-D-alanine + H2O = 2 D-alanine</text>
        <dbReference type="Rhea" id="RHEA:20661"/>
        <dbReference type="ChEBI" id="CHEBI:15377"/>
        <dbReference type="ChEBI" id="CHEBI:57416"/>
        <dbReference type="ChEBI" id="CHEBI:57822"/>
        <dbReference type="EC" id="3.4.13.22"/>
    </reaction>
</comment>
<dbReference type="GO" id="GO:0160237">
    <property type="term" value="F:D-Ala-D-Ala dipeptidase activity"/>
    <property type="evidence" value="ECO:0007669"/>
    <property type="project" value="UniProtKB-EC"/>
</dbReference>
<feature type="binding site" evidence="9">
    <location>
        <position position="195"/>
    </location>
    <ligand>
        <name>Zn(2+)</name>
        <dbReference type="ChEBI" id="CHEBI:29105"/>
        <note>catalytic</note>
    </ligand>
</feature>
<gene>
    <name evidence="9" type="primary">ddpX</name>
    <name evidence="10" type="ORF">LHA_0456</name>
</gene>